<dbReference type="KEGG" id="amr:AM1_2625"/>
<dbReference type="EMBL" id="CP000828">
    <property type="protein sequence ID" value="ABW27632.1"/>
    <property type="molecule type" value="Genomic_DNA"/>
</dbReference>
<dbReference type="Proteomes" id="UP000000268">
    <property type="component" value="Chromosome"/>
</dbReference>
<reference evidence="1 2" key="1">
    <citation type="journal article" date="2008" name="Proc. Natl. Acad. Sci. U.S.A.">
        <title>Niche adaptation and genome expansion in the chlorophyll d-producing cyanobacterium Acaryochloris marina.</title>
        <authorList>
            <person name="Swingley W.D."/>
            <person name="Chen M."/>
            <person name="Cheung P.C."/>
            <person name="Conrad A.L."/>
            <person name="Dejesa L.C."/>
            <person name="Hao J."/>
            <person name="Honchak B.M."/>
            <person name="Karbach L.E."/>
            <person name="Kurdoglu A."/>
            <person name="Lahiri S."/>
            <person name="Mastrian S.D."/>
            <person name="Miyashita H."/>
            <person name="Page L."/>
            <person name="Ramakrishna P."/>
            <person name="Satoh S."/>
            <person name="Sattley W.M."/>
            <person name="Shimada Y."/>
            <person name="Taylor H.L."/>
            <person name="Tomo T."/>
            <person name="Tsuchiya T."/>
            <person name="Wang Z.T."/>
            <person name="Raymond J."/>
            <person name="Mimuro M."/>
            <person name="Blankenship R.E."/>
            <person name="Touchman J.W."/>
        </authorList>
    </citation>
    <scope>NUCLEOTIDE SEQUENCE [LARGE SCALE GENOMIC DNA]</scope>
    <source>
        <strain evidence="2">MBIC 11017</strain>
    </source>
</reference>
<organism evidence="1 2">
    <name type="scientific">Acaryochloris marina (strain MBIC 11017)</name>
    <dbReference type="NCBI Taxonomy" id="329726"/>
    <lineage>
        <taxon>Bacteria</taxon>
        <taxon>Bacillati</taxon>
        <taxon>Cyanobacteriota</taxon>
        <taxon>Cyanophyceae</taxon>
        <taxon>Acaryochloridales</taxon>
        <taxon>Acaryochloridaceae</taxon>
        <taxon>Acaryochloris</taxon>
    </lineage>
</organism>
<evidence type="ECO:0000313" key="1">
    <source>
        <dbReference type="EMBL" id="ABW27632.1"/>
    </source>
</evidence>
<name>B0C6S6_ACAM1</name>
<protein>
    <submittedName>
        <fullName evidence="1">Uncharacterized protein</fullName>
    </submittedName>
</protein>
<accession>B0C6S6</accession>
<proteinExistence type="predicted"/>
<keyword evidence="2" id="KW-1185">Reference proteome</keyword>
<evidence type="ECO:0000313" key="2">
    <source>
        <dbReference type="Proteomes" id="UP000000268"/>
    </source>
</evidence>
<sequence>MAVPSDTKSKMTGRLLAQLKTYMEELPMVTQVTKASVESVLLCL</sequence>
<dbReference type="AlphaFoldDB" id="B0C6S6"/>
<dbReference type="HOGENOM" id="CLU_3210977_0_0_3"/>
<gene>
    <name evidence="1" type="ordered locus">AM1_2625</name>
</gene>